<dbReference type="OrthoDB" id="2640035at2759"/>
<feature type="transmembrane region" description="Helical" evidence="2">
    <location>
        <begin position="142"/>
        <end position="171"/>
    </location>
</feature>
<feature type="transmembrane region" description="Helical" evidence="2">
    <location>
        <begin position="103"/>
        <end position="122"/>
    </location>
</feature>
<keyword evidence="2" id="KW-1133">Transmembrane helix</keyword>
<feature type="transmembrane region" description="Helical" evidence="2">
    <location>
        <begin position="183"/>
        <end position="211"/>
    </location>
</feature>
<proteinExistence type="predicted"/>
<accession>A0A9P5XVR0</accession>
<evidence type="ECO:0000256" key="2">
    <source>
        <dbReference type="SAM" id="Phobius"/>
    </source>
</evidence>
<keyword evidence="2" id="KW-0812">Transmembrane</keyword>
<comment type="caution">
    <text evidence="3">The sequence shown here is derived from an EMBL/GenBank/DDBJ whole genome shotgun (WGS) entry which is preliminary data.</text>
</comment>
<evidence type="ECO:0000313" key="4">
    <source>
        <dbReference type="Proteomes" id="UP000807353"/>
    </source>
</evidence>
<keyword evidence="4" id="KW-1185">Reference proteome</keyword>
<dbReference type="EMBL" id="MU150338">
    <property type="protein sequence ID" value="KAF9458508.1"/>
    <property type="molecule type" value="Genomic_DNA"/>
</dbReference>
<evidence type="ECO:0000313" key="3">
    <source>
        <dbReference type="EMBL" id="KAF9458508.1"/>
    </source>
</evidence>
<protein>
    <recommendedName>
        <fullName evidence="5">PGG domain-containing protein</fullName>
    </recommendedName>
</protein>
<sequence>MMKIFQDSRPTQSTGSTPCHESFCDDGHSGPAPQVNKVQLPDHWKAPVTVKGNVLAHIHLFLFRALCLLSVGHKLLRQTYIHAHPGAEVWNESKARIRIQHRIENTTVVGALLLTTTAVFLTTVPPVQHTLDYLAARPYVCILLSFGLSLGSLVVGSAVIFVISTCSIDWFEKKLTRTRARIYCILILIAYPYISVGFAASICAVAVVLAARLSESRLINIGSIVVILFPASTFPLFAWVTI</sequence>
<keyword evidence="2" id="KW-0472">Membrane</keyword>
<dbReference type="Proteomes" id="UP000807353">
    <property type="component" value="Unassembled WGS sequence"/>
</dbReference>
<feature type="region of interest" description="Disordered" evidence="1">
    <location>
        <begin position="1"/>
        <end position="26"/>
    </location>
</feature>
<feature type="transmembrane region" description="Helical" evidence="2">
    <location>
        <begin position="217"/>
        <end position="240"/>
    </location>
</feature>
<reference evidence="3" key="1">
    <citation type="submission" date="2020-11" db="EMBL/GenBank/DDBJ databases">
        <authorList>
            <consortium name="DOE Joint Genome Institute"/>
            <person name="Ahrendt S."/>
            <person name="Riley R."/>
            <person name="Andreopoulos W."/>
            <person name="Labutti K."/>
            <person name="Pangilinan J."/>
            <person name="Ruiz-Duenas F.J."/>
            <person name="Barrasa J.M."/>
            <person name="Sanchez-Garcia M."/>
            <person name="Camarero S."/>
            <person name="Miyauchi S."/>
            <person name="Serrano A."/>
            <person name="Linde D."/>
            <person name="Babiker R."/>
            <person name="Drula E."/>
            <person name="Ayuso-Fernandez I."/>
            <person name="Pacheco R."/>
            <person name="Padilla G."/>
            <person name="Ferreira P."/>
            <person name="Barriuso J."/>
            <person name="Kellner H."/>
            <person name="Castanera R."/>
            <person name="Alfaro M."/>
            <person name="Ramirez L."/>
            <person name="Pisabarro A.G."/>
            <person name="Kuo A."/>
            <person name="Tritt A."/>
            <person name="Lipzen A."/>
            <person name="He G."/>
            <person name="Yan M."/>
            <person name="Ng V."/>
            <person name="Cullen D."/>
            <person name="Martin F."/>
            <person name="Rosso M.-N."/>
            <person name="Henrissat B."/>
            <person name="Hibbett D."/>
            <person name="Martinez A.T."/>
            <person name="Grigoriev I.V."/>
        </authorList>
    </citation>
    <scope>NUCLEOTIDE SEQUENCE</scope>
    <source>
        <strain evidence="3">CBS 247.69</strain>
    </source>
</reference>
<evidence type="ECO:0008006" key="5">
    <source>
        <dbReference type="Google" id="ProtNLM"/>
    </source>
</evidence>
<dbReference type="AlphaFoldDB" id="A0A9P5XVR0"/>
<name>A0A9P5XVR0_9AGAR</name>
<organism evidence="3 4">
    <name type="scientific">Collybia nuda</name>
    <dbReference type="NCBI Taxonomy" id="64659"/>
    <lineage>
        <taxon>Eukaryota</taxon>
        <taxon>Fungi</taxon>
        <taxon>Dikarya</taxon>
        <taxon>Basidiomycota</taxon>
        <taxon>Agaricomycotina</taxon>
        <taxon>Agaricomycetes</taxon>
        <taxon>Agaricomycetidae</taxon>
        <taxon>Agaricales</taxon>
        <taxon>Tricholomatineae</taxon>
        <taxon>Clitocybaceae</taxon>
        <taxon>Collybia</taxon>
    </lineage>
</organism>
<feature type="compositionally biased region" description="Polar residues" evidence="1">
    <location>
        <begin position="8"/>
        <end position="19"/>
    </location>
</feature>
<evidence type="ECO:0000256" key="1">
    <source>
        <dbReference type="SAM" id="MobiDB-lite"/>
    </source>
</evidence>
<gene>
    <name evidence="3" type="ORF">BDZ94DRAFT_100059</name>
</gene>